<dbReference type="InterPro" id="IPR029044">
    <property type="entry name" value="Nucleotide-diphossugar_trans"/>
</dbReference>
<accession>A0A0D3I8F1</accession>
<feature type="signal peptide" evidence="1">
    <location>
        <begin position="1"/>
        <end position="25"/>
    </location>
</feature>
<name>A0A0D3I8F1_EMIH1</name>
<dbReference type="InterPro" id="IPR002495">
    <property type="entry name" value="Glyco_trans_8"/>
</dbReference>
<dbReference type="GO" id="GO:0016757">
    <property type="term" value="F:glycosyltransferase activity"/>
    <property type="evidence" value="ECO:0007669"/>
    <property type="project" value="InterPro"/>
</dbReference>
<dbReference type="Gene3D" id="3.90.550.10">
    <property type="entry name" value="Spore Coat Polysaccharide Biosynthesis Protein SpsA, Chain A"/>
    <property type="match status" value="1"/>
</dbReference>
<dbReference type="Proteomes" id="UP000013827">
    <property type="component" value="Unassembled WGS sequence"/>
</dbReference>
<evidence type="ECO:0000313" key="3">
    <source>
        <dbReference type="Proteomes" id="UP000013827"/>
    </source>
</evidence>
<dbReference type="EnsemblProtists" id="EOD07536">
    <property type="protein sequence ID" value="EOD07536"/>
    <property type="gene ID" value="EMIHUDRAFT_106564"/>
</dbReference>
<dbReference type="GeneID" id="17253686"/>
<sequence>MGRGVSRGGVWVALAGAVTFGSVGAATVASQRNAALGNDPVPTVHLCVMSDRLQMMSAAMQSAYASKSPHTNLHWHVISSVGPENVLDAVSRAGVPPGDVSVLRLSAAEASLVERGVDPVWTWSDWQDWLTAPASEEHKWRTNASLLPAFASREPKWPRPRASLLLQPIRRQPAAQIEEWLAHSHHDEPRLRHAHPLNLLRLYLAELPALQHLDRILLIDDDVLFQRDLASLFETSMPDGKLLQASCAMYKVRQDEDGSRWLKLSRAEYTYDQTPFIGSIGPVAYSACRDGAIDAEAATAVVGPCAPRTLAPLLASLDADINSGAKRMPLGKELAWNFGVALLPLDRWRAQGLTQRVASGLGLPYLIFKGSVGCWADDTVLDGLGYVDTTDLHKSGVSAKDMSGSALMIECIANLCDEILIGSGSKEETNTIAGFGSINLETPLLNNHPAGTKVTKVLHVREPPAPVIEASPSPPTGGCVWTNNPAEICIYDPTCAEGGLGCNAAGHFLWRFCGFGLYPPCPGGPPSAPAPPFRPERIDDCKAGTCTANFLETCYFDRSCARGGGLGCNAGGKTACRFCGFGAYSTVPCPMCDDSPLGEAGCTCGSAACTADVLTADAGGVSCADRISWLQMAELVEQDAACAQVAGEFPAACGACAPAS</sequence>
<feature type="chain" id="PRO_5044290967" evidence="1">
    <location>
        <begin position="26"/>
        <end position="660"/>
    </location>
</feature>
<evidence type="ECO:0000313" key="2">
    <source>
        <dbReference type="EnsemblProtists" id="EOD07536"/>
    </source>
</evidence>
<organism evidence="2 3">
    <name type="scientific">Emiliania huxleyi (strain CCMP1516)</name>
    <dbReference type="NCBI Taxonomy" id="280463"/>
    <lineage>
        <taxon>Eukaryota</taxon>
        <taxon>Haptista</taxon>
        <taxon>Haptophyta</taxon>
        <taxon>Prymnesiophyceae</taxon>
        <taxon>Isochrysidales</taxon>
        <taxon>Noelaerhabdaceae</taxon>
        <taxon>Emiliania</taxon>
    </lineage>
</organism>
<proteinExistence type="predicted"/>
<protein>
    <submittedName>
        <fullName evidence="2">Uncharacterized protein</fullName>
    </submittedName>
</protein>
<dbReference type="SUPFAM" id="SSF53448">
    <property type="entry name" value="Nucleotide-diphospho-sugar transferases"/>
    <property type="match status" value="1"/>
</dbReference>
<keyword evidence="1" id="KW-0732">Signal</keyword>
<dbReference type="PaxDb" id="2903-EOD07536"/>
<dbReference type="HOGENOM" id="CLU_415887_0_0_1"/>
<evidence type="ECO:0000256" key="1">
    <source>
        <dbReference type="SAM" id="SignalP"/>
    </source>
</evidence>
<reference evidence="2" key="2">
    <citation type="submission" date="2024-10" db="UniProtKB">
        <authorList>
            <consortium name="EnsemblProtists"/>
        </authorList>
    </citation>
    <scope>IDENTIFICATION</scope>
</reference>
<dbReference type="KEGG" id="ehx:EMIHUDRAFT_106564"/>
<dbReference type="AlphaFoldDB" id="A0A0D3I8F1"/>
<keyword evidence="3" id="KW-1185">Reference proteome</keyword>
<dbReference type="RefSeq" id="XP_005759965.1">
    <property type="nucleotide sequence ID" value="XM_005759908.1"/>
</dbReference>
<dbReference type="Pfam" id="PF01501">
    <property type="entry name" value="Glyco_transf_8"/>
    <property type="match status" value="1"/>
</dbReference>
<reference evidence="3" key="1">
    <citation type="journal article" date="2013" name="Nature">
        <title>Pan genome of the phytoplankton Emiliania underpins its global distribution.</title>
        <authorList>
            <person name="Read B.A."/>
            <person name="Kegel J."/>
            <person name="Klute M.J."/>
            <person name="Kuo A."/>
            <person name="Lefebvre S.C."/>
            <person name="Maumus F."/>
            <person name="Mayer C."/>
            <person name="Miller J."/>
            <person name="Monier A."/>
            <person name="Salamov A."/>
            <person name="Young J."/>
            <person name="Aguilar M."/>
            <person name="Claverie J.M."/>
            <person name="Frickenhaus S."/>
            <person name="Gonzalez K."/>
            <person name="Herman E.K."/>
            <person name="Lin Y.C."/>
            <person name="Napier J."/>
            <person name="Ogata H."/>
            <person name="Sarno A.F."/>
            <person name="Shmutz J."/>
            <person name="Schroeder D."/>
            <person name="de Vargas C."/>
            <person name="Verret F."/>
            <person name="von Dassow P."/>
            <person name="Valentin K."/>
            <person name="Van de Peer Y."/>
            <person name="Wheeler G."/>
            <person name="Dacks J.B."/>
            <person name="Delwiche C.F."/>
            <person name="Dyhrman S.T."/>
            <person name="Glockner G."/>
            <person name="John U."/>
            <person name="Richards T."/>
            <person name="Worden A.Z."/>
            <person name="Zhang X."/>
            <person name="Grigoriev I.V."/>
            <person name="Allen A.E."/>
            <person name="Bidle K."/>
            <person name="Borodovsky M."/>
            <person name="Bowler C."/>
            <person name="Brownlee C."/>
            <person name="Cock J.M."/>
            <person name="Elias M."/>
            <person name="Gladyshev V.N."/>
            <person name="Groth M."/>
            <person name="Guda C."/>
            <person name="Hadaegh A."/>
            <person name="Iglesias-Rodriguez M.D."/>
            <person name="Jenkins J."/>
            <person name="Jones B.M."/>
            <person name="Lawson T."/>
            <person name="Leese F."/>
            <person name="Lindquist E."/>
            <person name="Lobanov A."/>
            <person name="Lomsadze A."/>
            <person name="Malik S.B."/>
            <person name="Marsh M.E."/>
            <person name="Mackinder L."/>
            <person name="Mock T."/>
            <person name="Mueller-Roeber B."/>
            <person name="Pagarete A."/>
            <person name="Parker M."/>
            <person name="Probert I."/>
            <person name="Quesneville H."/>
            <person name="Raines C."/>
            <person name="Rensing S.A."/>
            <person name="Riano-Pachon D.M."/>
            <person name="Richier S."/>
            <person name="Rokitta S."/>
            <person name="Shiraiwa Y."/>
            <person name="Soanes D.M."/>
            <person name="van der Giezen M."/>
            <person name="Wahlund T.M."/>
            <person name="Williams B."/>
            <person name="Wilson W."/>
            <person name="Wolfe G."/>
            <person name="Wurch L.L."/>
        </authorList>
    </citation>
    <scope>NUCLEOTIDE SEQUENCE</scope>
</reference>